<reference evidence="1" key="1">
    <citation type="journal article" date="2020" name="mSystems">
        <title>Genome- and Community-Level Interaction Insights into Carbon Utilization and Element Cycling Functions of Hydrothermarchaeota in Hydrothermal Sediment.</title>
        <authorList>
            <person name="Zhou Z."/>
            <person name="Liu Y."/>
            <person name="Xu W."/>
            <person name="Pan J."/>
            <person name="Luo Z.H."/>
            <person name="Li M."/>
        </authorList>
    </citation>
    <scope>NUCLEOTIDE SEQUENCE [LARGE SCALE GENOMIC DNA]</scope>
    <source>
        <strain evidence="1">SpSt-23</strain>
    </source>
</reference>
<dbReference type="AlphaFoldDB" id="A0A7C2G0W8"/>
<evidence type="ECO:0000313" key="1">
    <source>
        <dbReference type="EMBL" id="HEF87127.1"/>
    </source>
</evidence>
<organism evidence="1">
    <name type="scientific">Thermosphaera aggregans</name>
    <dbReference type="NCBI Taxonomy" id="54254"/>
    <lineage>
        <taxon>Archaea</taxon>
        <taxon>Thermoproteota</taxon>
        <taxon>Thermoprotei</taxon>
        <taxon>Desulfurococcales</taxon>
        <taxon>Desulfurococcaceae</taxon>
        <taxon>Thermosphaera</taxon>
    </lineage>
</organism>
<accession>A0A7C2G0W8</accession>
<proteinExistence type="predicted"/>
<name>A0A7C2G0W8_9CREN</name>
<protein>
    <submittedName>
        <fullName evidence="1">Uncharacterized protein</fullName>
    </submittedName>
</protein>
<comment type="caution">
    <text evidence="1">The sequence shown here is derived from an EMBL/GenBank/DDBJ whole genome shotgun (WGS) entry which is preliminary data.</text>
</comment>
<dbReference type="EMBL" id="DSJT01000010">
    <property type="protein sequence ID" value="HEF87127.1"/>
    <property type="molecule type" value="Genomic_DNA"/>
</dbReference>
<sequence>MLPEPYSYTLPDPPESKRVDLAEEALRKVYKNIKERVEALTKNYKNPVYINARTIASSTLFYILVSEGVKRILYYDPNKPDPQLAFLFSINDGFVEFYQNWDSHLG</sequence>
<gene>
    <name evidence="1" type="ORF">ENP55_02255</name>
</gene>